<reference evidence="1" key="2">
    <citation type="submission" date="2023-06" db="EMBL/GenBank/DDBJ databases">
        <authorList>
            <consortium name="Lawrence Berkeley National Laboratory"/>
            <person name="Mondo S.J."/>
            <person name="Hensen N."/>
            <person name="Bonometti L."/>
            <person name="Westerberg I."/>
            <person name="Brannstrom I.O."/>
            <person name="Guillou S."/>
            <person name="Cros-Aarteil S."/>
            <person name="Calhoun S."/>
            <person name="Haridas S."/>
            <person name="Kuo A."/>
            <person name="Pangilinan J."/>
            <person name="Riley R."/>
            <person name="Labutti K."/>
            <person name="Andreopoulos B."/>
            <person name="Lipzen A."/>
            <person name="Chen C."/>
            <person name="Yanf M."/>
            <person name="Daum C."/>
            <person name="Ng V."/>
            <person name="Clum A."/>
            <person name="Steindorff A."/>
            <person name="Ohm R."/>
            <person name="Martin F."/>
            <person name="Silar P."/>
            <person name="Natvig D."/>
            <person name="Lalanne C."/>
            <person name="Gautier V."/>
            <person name="Ament-Velasquez S.L."/>
            <person name="Kruys A."/>
            <person name="Hutchinson M.I."/>
            <person name="Powell A.J."/>
            <person name="Barry K."/>
            <person name="Miller A.N."/>
            <person name="Grigoriev I.V."/>
            <person name="Debuchy R."/>
            <person name="Gladieux P."/>
            <person name="Thoren M.H."/>
            <person name="Johannesson H."/>
        </authorList>
    </citation>
    <scope>NUCLEOTIDE SEQUENCE</scope>
    <source>
        <strain evidence="1">CBS 333.67</strain>
    </source>
</reference>
<reference evidence="1" key="1">
    <citation type="journal article" date="2023" name="Mol. Phylogenet. Evol.">
        <title>Genome-scale phylogeny and comparative genomics of the fungal order Sordariales.</title>
        <authorList>
            <person name="Hensen N."/>
            <person name="Bonometti L."/>
            <person name="Westerberg I."/>
            <person name="Brannstrom I.O."/>
            <person name="Guillou S."/>
            <person name="Cros-Aarteil S."/>
            <person name="Calhoun S."/>
            <person name="Haridas S."/>
            <person name="Kuo A."/>
            <person name="Mondo S."/>
            <person name="Pangilinan J."/>
            <person name="Riley R."/>
            <person name="LaButti K."/>
            <person name="Andreopoulos B."/>
            <person name="Lipzen A."/>
            <person name="Chen C."/>
            <person name="Yan M."/>
            <person name="Daum C."/>
            <person name="Ng V."/>
            <person name="Clum A."/>
            <person name="Steindorff A."/>
            <person name="Ohm R.A."/>
            <person name="Martin F."/>
            <person name="Silar P."/>
            <person name="Natvig D.O."/>
            <person name="Lalanne C."/>
            <person name="Gautier V."/>
            <person name="Ament-Velasquez S.L."/>
            <person name="Kruys A."/>
            <person name="Hutchinson M.I."/>
            <person name="Powell A.J."/>
            <person name="Barry K."/>
            <person name="Miller A.N."/>
            <person name="Grigoriev I.V."/>
            <person name="Debuchy R."/>
            <person name="Gladieux P."/>
            <person name="Hiltunen Thoren M."/>
            <person name="Johannesson H."/>
        </authorList>
    </citation>
    <scope>NUCLEOTIDE SEQUENCE</scope>
    <source>
        <strain evidence="1">CBS 333.67</strain>
    </source>
</reference>
<dbReference type="EMBL" id="JAUDZG010000002">
    <property type="protein sequence ID" value="KAK3308291.1"/>
    <property type="molecule type" value="Genomic_DNA"/>
</dbReference>
<evidence type="ECO:0000313" key="2">
    <source>
        <dbReference type="Proteomes" id="UP001273166"/>
    </source>
</evidence>
<organism evidence="1 2">
    <name type="scientific">Chaetomium strumarium</name>
    <dbReference type="NCBI Taxonomy" id="1170767"/>
    <lineage>
        <taxon>Eukaryota</taxon>
        <taxon>Fungi</taxon>
        <taxon>Dikarya</taxon>
        <taxon>Ascomycota</taxon>
        <taxon>Pezizomycotina</taxon>
        <taxon>Sordariomycetes</taxon>
        <taxon>Sordariomycetidae</taxon>
        <taxon>Sordariales</taxon>
        <taxon>Chaetomiaceae</taxon>
        <taxon>Chaetomium</taxon>
    </lineage>
</organism>
<gene>
    <name evidence="1" type="ORF">B0T15DRAFT_500139</name>
</gene>
<dbReference type="GeneID" id="87886189"/>
<dbReference type="AlphaFoldDB" id="A0AAJ0GY26"/>
<dbReference type="Proteomes" id="UP001273166">
    <property type="component" value="Unassembled WGS sequence"/>
</dbReference>
<sequence length="212" mass="24380">MPTILIVVEEWTEDSRKRWQTVVEDLKRFIDILQSFVPTAGHMTAIALFSLGFDKFGDNPNTVYIALDYESPEVSWPPILAKLREYIDGYGLGLHVHLEHNVIRHSAFQYVPPKLTEEETLSKIRDYNYRVRELYTTRVRAGADIGAARYIDTEGGRKFCPIEIHLRAKRWNSKLFGLLFEPIAMLLADAIAVRVATGVADEWKRTRWGDNA</sequence>
<accession>A0AAJ0GY26</accession>
<dbReference type="RefSeq" id="XP_062724071.1">
    <property type="nucleotide sequence ID" value="XM_062867360.1"/>
</dbReference>
<proteinExistence type="predicted"/>
<evidence type="ECO:0000313" key="1">
    <source>
        <dbReference type="EMBL" id="KAK3308291.1"/>
    </source>
</evidence>
<keyword evidence="2" id="KW-1185">Reference proteome</keyword>
<protein>
    <submittedName>
        <fullName evidence="1">Uncharacterized protein</fullName>
    </submittedName>
</protein>
<comment type="caution">
    <text evidence="1">The sequence shown here is derived from an EMBL/GenBank/DDBJ whole genome shotgun (WGS) entry which is preliminary data.</text>
</comment>
<name>A0AAJ0GY26_9PEZI</name>